<evidence type="ECO:0000313" key="3">
    <source>
        <dbReference type="Proteomes" id="UP001327225"/>
    </source>
</evidence>
<dbReference type="InterPro" id="IPR029455">
    <property type="entry name" value="GHL15"/>
</dbReference>
<organism evidence="2 3">
    <name type="scientific">Nocardioides bizhenqiangii</name>
    <dbReference type="NCBI Taxonomy" id="3095076"/>
    <lineage>
        <taxon>Bacteria</taxon>
        <taxon>Bacillati</taxon>
        <taxon>Actinomycetota</taxon>
        <taxon>Actinomycetes</taxon>
        <taxon>Propionibacteriales</taxon>
        <taxon>Nocardioidaceae</taxon>
        <taxon>Nocardioides</taxon>
    </lineage>
</organism>
<evidence type="ECO:0000256" key="1">
    <source>
        <dbReference type="SAM" id="SignalP"/>
    </source>
</evidence>
<name>A0ABZ0ZNT8_9ACTN</name>
<sequence>MRHRRSRALLKRATAATVAVFAASILTAPAVGSAEPARPGAPPKPGGVALTWAPTHMSLVHDYSRARAIRIAKRHDLVTAAPAAFGDHVRAMRRANPDLTILAYENGTLAKEHKVRHLRESAFAHDSDGRRITSRIWGSTLMSNTSPVWQRWVDGECRDRVAMARYDGCLMDSMGLGIFSPDQKFTGIPVNPSTGVKYTQRQYRKAQAEHAAALRARSPGLVHVFNVVSNDYRYWRDPVQSRPLALGLPAVLMENFLRGSATDVGDFPDRAQWLRNVAVIRDLEKHNVAGLFSVKLWVDHTDAQAARWQAYGMASFLMAAKGNSYFVFTRSRDRAGATGANAPYSMPNRLGPPEGEMVRTGNGIYKRRFRNGLAFVNPGSQTVRVRLPSALRRLDGSTVTSFRLPPKSGEVVVEPR</sequence>
<keyword evidence="3" id="KW-1185">Reference proteome</keyword>
<proteinExistence type="predicted"/>
<dbReference type="RefSeq" id="WP_322456411.1">
    <property type="nucleotide sequence ID" value="NZ_CP141059.1"/>
</dbReference>
<dbReference type="EMBL" id="CP141059">
    <property type="protein sequence ID" value="WQQ25626.1"/>
    <property type="molecule type" value="Genomic_DNA"/>
</dbReference>
<evidence type="ECO:0000313" key="2">
    <source>
        <dbReference type="EMBL" id="WQQ25626.1"/>
    </source>
</evidence>
<dbReference type="Pfam" id="PF14885">
    <property type="entry name" value="GHL15"/>
    <property type="match status" value="1"/>
</dbReference>
<dbReference type="GO" id="GO:0016787">
    <property type="term" value="F:hydrolase activity"/>
    <property type="evidence" value="ECO:0007669"/>
    <property type="project" value="UniProtKB-KW"/>
</dbReference>
<keyword evidence="2" id="KW-0378">Hydrolase</keyword>
<feature type="signal peptide" evidence="1">
    <location>
        <begin position="1"/>
        <end position="33"/>
    </location>
</feature>
<protein>
    <submittedName>
        <fullName evidence="2">Glycoside hydrolase</fullName>
    </submittedName>
</protein>
<feature type="chain" id="PRO_5047431709" evidence="1">
    <location>
        <begin position="34"/>
        <end position="416"/>
    </location>
</feature>
<dbReference type="Proteomes" id="UP001327225">
    <property type="component" value="Chromosome"/>
</dbReference>
<reference evidence="3" key="1">
    <citation type="submission" date="2023-12" db="EMBL/GenBank/DDBJ databases">
        <title>Novel species in genus Nocardioides.</title>
        <authorList>
            <person name="Zhou H."/>
        </authorList>
    </citation>
    <scope>NUCLEOTIDE SEQUENCE [LARGE SCALE GENOMIC DNA]</scope>
    <source>
        <strain evidence="3">HM61</strain>
    </source>
</reference>
<accession>A0ABZ0ZNT8</accession>
<keyword evidence="1" id="KW-0732">Signal</keyword>
<gene>
    <name evidence="2" type="ORF">SHK19_16865</name>
</gene>